<dbReference type="STRING" id="1921010.MMIC_P2411"/>
<dbReference type="Gene3D" id="3.30.1340.30">
    <property type="match status" value="2"/>
</dbReference>
<dbReference type="InterPro" id="IPR051686">
    <property type="entry name" value="Lipoprotein_DolP"/>
</dbReference>
<dbReference type="InterPro" id="IPR007055">
    <property type="entry name" value="BON_dom"/>
</dbReference>
<evidence type="ECO:0000313" key="4">
    <source>
        <dbReference type="Proteomes" id="UP000231632"/>
    </source>
</evidence>
<feature type="signal peptide" evidence="1">
    <location>
        <begin position="1"/>
        <end position="21"/>
    </location>
</feature>
<accession>A0A1L8CR75</accession>
<sequence length="190" mass="20822">MPTWRLLALITLPLMLSGCLAAVVGGGAAATSSVNDQRSVGTQIDDVTLTTKIDARLIAERDMPSRWVSVQVIDGKATLTGHLPTKRHIQRAIYITENIRGVRGVHSELMVGKPALGSIMSDSWITAQIKSKLWNDEQVSGFSIKVETVEGKVYLQGYVNTFIQRQRTKDLVHKVKGVTAIIDLMQVAKN</sequence>
<name>A0A1L8CR75_9PROT</name>
<proteinExistence type="predicted"/>
<dbReference type="PANTHER" id="PTHR34606">
    <property type="entry name" value="BON DOMAIN-CONTAINING PROTEIN"/>
    <property type="match status" value="1"/>
</dbReference>
<keyword evidence="4" id="KW-1185">Reference proteome</keyword>
<organism evidence="3 4">
    <name type="scientific">Mariprofundus micogutta</name>
    <dbReference type="NCBI Taxonomy" id="1921010"/>
    <lineage>
        <taxon>Bacteria</taxon>
        <taxon>Pseudomonadati</taxon>
        <taxon>Pseudomonadota</taxon>
        <taxon>Candidatius Mariprofundia</taxon>
        <taxon>Mariprofundales</taxon>
        <taxon>Mariprofundaceae</taxon>
        <taxon>Mariprofundus</taxon>
    </lineage>
</organism>
<gene>
    <name evidence="3" type="ORF">MMIC_P2411</name>
</gene>
<keyword evidence="1" id="KW-0732">Signal</keyword>
<evidence type="ECO:0000313" key="3">
    <source>
        <dbReference type="EMBL" id="GAV21422.1"/>
    </source>
</evidence>
<dbReference type="OrthoDB" id="5293528at2"/>
<reference evidence="3 4" key="1">
    <citation type="journal article" date="2017" name="Arch. Microbiol.">
        <title>Mariprofundus micogutta sp. nov., a novel iron-oxidizing zetaproteobacterium isolated from a deep-sea hydrothermal field at the Bayonnaise knoll of the Izu-Ogasawara arc, and a description of Mariprofundales ord. nov. and Zetaproteobacteria classis nov.</title>
        <authorList>
            <person name="Makita H."/>
            <person name="Tanaka E."/>
            <person name="Mitsunobu S."/>
            <person name="Miyazaki M."/>
            <person name="Nunoura T."/>
            <person name="Uematsu K."/>
            <person name="Takaki Y."/>
            <person name="Nishi S."/>
            <person name="Shimamura S."/>
            <person name="Takai K."/>
        </authorList>
    </citation>
    <scope>NUCLEOTIDE SEQUENCE [LARGE SCALE GENOMIC DNA]</scope>
    <source>
        <strain evidence="3 4">ET2</strain>
    </source>
</reference>
<dbReference type="PROSITE" id="PS50914">
    <property type="entry name" value="BON"/>
    <property type="match status" value="2"/>
</dbReference>
<protein>
    <submittedName>
        <fullName evidence="3">Osmotically-inducible protein Y</fullName>
    </submittedName>
</protein>
<comment type="caution">
    <text evidence="3">The sequence shown here is derived from an EMBL/GenBank/DDBJ whole genome shotgun (WGS) entry which is preliminary data.</text>
</comment>
<dbReference type="AlphaFoldDB" id="A0A1L8CR75"/>
<feature type="domain" description="BON" evidence="2">
    <location>
        <begin position="121"/>
        <end position="189"/>
    </location>
</feature>
<feature type="chain" id="PRO_5012860498" evidence="1">
    <location>
        <begin position="22"/>
        <end position="190"/>
    </location>
</feature>
<dbReference type="Proteomes" id="UP000231632">
    <property type="component" value="Unassembled WGS sequence"/>
</dbReference>
<evidence type="ECO:0000256" key="1">
    <source>
        <dbReference type="SAM" id="SignalP"/>
    </source>
</evidence>
<feature type="domain" description="BON" evidence="2">
    <location>
        <begin position="45"/>
        <end position="113"/>
    </location>
</feature>
<dbReference type="Pfam" id="PF04972">
    <property type="entry name" value="BON"/>
    <property type="match status" value="2"/>
</dbReference>
<dbReference type="EMBL" id="BDFD01000032">
    <property type="protein sequence ID" value="GAV21422.1"/>
    <property type="molecule type" value="Genomic_DNA"/>
</dbReference>
<dbReference type="PANTHER" id="PTHR34606:SF15">
    <property type="entry name" value="BON DOMAIN-CONTAINING PROTEIN"/>
    <property type="match status" value="1"/>
</dbReference>
<evidence type="ECO:0000259" key="2">
    <source>
        <dbReference type="PROSITE" id="PS50914"/>
    </source>
</evidence>
<dbReference type="PROSITE" id="PS51257">
    <property type="entry name" value="PROKAR_LIPOPROTEIN"/>
    <property type="match status" value="1"/>
</dbReference>